<dbReference type="Gene3D" id="1.10.10.10">
    <property type="entry name" value="Winged helix-like DNA-binding domain superfamily/Winged helix DNA-binding domain"/>
    <property type="match status" value="1"/>
</dbReference>
<feature type="domain" description="PAS fold-4" evidence="1">
    <location>
        <begin position="22"/>
        <end position="129"/>
    </location>
</feature>
<dbReference type="SUPFAM" id="SSF46894">
    <property type="entry name" value="C-terminal effector domain of the bipartite response regulators"/>
    <property type="match status" value="1"/>
</dbReference>
<accession>A0A0T9PW33</accession>
<dbReference type="EMBL" id="CQAW01000011">
    <property type="protein sequence ID" value="CNH84371.1"/>
    <property type="molecule type" value="Genomic_DNA"/>
</dbReference>
<dbReference type="InterPro" id="IPR016032">
    <property type="entry name" value="Sig_transdc_resp-reg_C-effctor"/>
</dbReference>
<dbReference type="AlphaFoldDB" id="A0A0T9PW33"/>
<sequence length="250" mass="29461">MCKNNQHFHLPDEVPLQFIFLWESSDEAWGFKDLDSRYLYANTPFFKLLNLPPKFRINGLSQSELPHPSFAKFSSQFRAQEQLAAITKKRVSSIEMHCFGREQKLQPYIFDKFPLLNREKECLGVIFHGKKLDLLTAEQYFNKELLLTFLVEKPDNFFTDEEFDVVFYILQNASNKTIAQKLARSEQHVESYRRKIYFKAHCYSFYDFKKFCHKKGYNHYVPQKFLAPGSIIIPNSVWNLGDAGCPVEQN</sequence>
<dbReference type="InterPro" id="IPR036388">
    <property type="entry name" value="WH-like_DNA-bd_sf"/>
</dbReference>
<name>A0A0T9PW33_9GAMM</name>
<dbReference type="GO" id="GO:0006355">
    <property type="term" value="P:regulation of DNA-templated transcription"/>
    <property type="evidence" value="ECO:0007669"/>
    <property type="project" value="InterPro"/>
</dbReference>
<evidence type="ECO:0000313" key="3">
    <source>
        <dbReference type="Proteomes" id="UP000041882"/>
    </source>
</evidence>
<dbReference type="Pfam" id="PF08448">
    <property type="entry name" value="PAS_4"/>
    <property type="match status" value="1"/>
</dbReference>
<dbReference type="GO" id="GO:0003677">
    <property type="term" value="F:DNA binding"/>
    <property type="evidence" value="ECO:0007669"/>
    <property type="project" value="InterPro"/>
</dbReference>
<dbReference type="Proteomes" id="UP000041882">
    <property type="component" value="Unassembled WGS sequence"/>
</dbReference>
<dbReference type="RefSeq" id="WP_050114538.1">
    <property type="nucleotide sequence ID" value="NZ_CABHXQ010000069.1"/>
</dbReference>
<organism evidence="2 3">
    <name type="scientific">Yersinia thracica</name>
    <dbReference type="NCBI Taxonomy" id="2890319"/>
    <lineage>
        <taxon>Bacteria</taxon>
        <taxon>Pseudomonadati</taxon>
        <taxon>Pseudomonadota</taxon>
        <taxon>Gammaproteobacteria</taxon>
        <taxon>Enterobacterales</taxon>
        <taxon>Yersiniaceae</taxon>
        <taxon>Yersinia</taxon>
    </lineage>
</organism>
<evidence type="ECO:0000259" key="1">
    <source>
        <dbReference type="Pfam" id="PF08448"/>
    </source>
</evidence>
<protein>
    <submittedName>
        <fullName evidence="2">LuxR family transcriptional regulatory protein</fullName>
    </submittedName>
</protein>
<gene>
    <name evidence="2" type="ORF">ERS008472_02469</name>
</gene>
<keyword evidence="3" id="KW-1185">Reference proteome</keyword>
<evidence type="ECO:0000313" key="2">
    <source>
        <dbReference type="EMBL" id="CNH84371.1"/>
    </source>
</evidence>
<reference evidence="3" key="1">
    <citation type="submission" date="2015-03" db="EMBL/GenBank/DDBJ databases">
        <authorList>
            <consortium name="Pathogen Informatics"/>
            <person name="Murphy D."/>
        </authorList>
    </citation>
    <scope>NUCLEOTIDE SEQUENCE [LARGE SCALE GENOMIC DNA]</scope>
    <source>
        <strain evidence="3">IP6945</strain>
    </source>
</reference>
<proteinExistence type="predicted"/>
<dbReference type="InterPro" id="IPR013656">
    <property type="entry name" value="PAS_4"/>
</dbReference>